<feature type="domain" description="HAMP" evidence="14">
    <location>
        <begin position="172"/>
        <end position="224"/>
    </location>
</feature>
<evidence type="ECO:0000256" key="6">
    <source>
        <dbReference type="ARBA" id="ARBA00022692"/>
    </source>
</evidence>
<dbReference type="PANTHER" id="PTHR45436">
    <property type="entry name" value="SENSOR HISTIDINE KINASE YKOH"/>
    <property type="match status" value="1"/>
</dbReference>
<dbReference type="Pfam" id="PF02518">
    <property type="entry name" value="HATPase_c"/>
    <property type="match status" value="1"/>
</dbReference>
<keyword evidence="5" id="KW-0808">Transferase</keyword>
<dbReference type="RefSeq" id="WP_183020433.1">
    <property type="nucleotide sequence ID" value="NZ_CP065668.1"/>
</dbReference>
<dbReference type="PROSITE" id="PS50885">
    <property type="entry name" value="HAMP"/>
    <property type="match status" value="1"/>
</dbReference>
<dbReference type="Gene3D" id="3.30.565.10">
    <property type="entry name" value="Histidine kinase-like ATPase, C-terminal domain"/>
    <property type="match status" value="1"/>
</dbReference>
<keyword evidence="4" id="KW-0597">Phosphoprotein</keyword>
<dbReference type="InterPro" id="IPR003594">
    <property type="entry name" value="HATPase_dom"/>
</dbReference>
<evidence type="ECO:0000256" key="9">
    <source>
        <dbReference type="ARBA" id="ARBA00023012"/>
    </source>
</evidence>
<keyword evidence="8 12" id="KW-1133">Transmembrane helix</keyword>
<organism evidence="15 16">
    <name type="scientific">Delftia acidovorans</name>
    <name type="common">Pseudomonas acidovorans</name>
    <name type="synonym">Comamonas acidovorans</name>
    <dbReference type="NCBI Taxonomy" id="80866"/>
    <lineage>
        <taxon>Bacteria</taxon>
        <taxon>Pseudomonadati</taxon>
        <taxon>Pseudomonadota</taxon>
        <taxon>Betaproteobacteria</taxon>
        <taxon>Burkholderiales</taxon>
        <taxon>Comamonadaceae</taxon>
        <taxon>Delftia</taxon>
    </lineage>
</organism>
<evidence type="ECO:0000256" key="3">
    <source>
        <dbReference type="ARBA" id="ARBA00012438"/>
    </source>
</evidence>
<evidence type="ECO:0000256" key="2">
    <source>
        <dbReference type="ARBA" id="ARBA00004370"/>
    </source>
</evidence>
<evidence type="ECO:0000256" key="1">
    <source>
        <dbReference type="ARBA" id="ARBA00000085"/>
    </source>
</evidence>
<dbReference type="Proteomes" id="UP000594778">
    <property type="component" value="Chromosome"/>
</dbReference>
<dbReference type="EMBL" id="CP065668">
    <property type="protein sequence ID" value="QPS09729.1"/>
    <property type="molecule type" value="Genomic_DNA"/>
</dbReference>
<sequence length="452" mass="49143">MKSTSLERRVLLGLALAFAAGAGALSLSLYDTRDQLRRVAMVIQAREIAEGFTMQSDPARLPKSHAGGELSYTLYSPEGRVLWFSDNLQSPRRLRLPPDDARAPLLRLPIYSGQVVNVAAPLADGATLMVAKRDVLERQAIGDLLHAKLLQSLVMLVPVGLLALLLIYWMMRWTLRPVQQAARFVQGMKPGQVQPIPTARLPRELLPLAEAVNRALEDLAQSLANEKRLVADAAHELRTPLTVLDLRLQKARTDPSPDWQAVDGDVRYLRRVAEQLLLLARQEQDLGAGEAARAAASTHLTRLVREAIAAMLPLFEAGSRRMEVDLIDGVHCQGDASLLHTAISNVLENAFHHGQGDVLVAMTAVEGDVIRLTVADQGHGVPPDRQEAMFTRFSKARPGSRGAGLGLAITRKILRNAGGDIRFLGSPHCELELCFKSASHGAVAPGAIGKQN</sequence>
<protein>
    <recommendedName>
        <fullName evidence="3">histidine kinase</fullName>
        <ecNumber evidence="3">2.7.13.3</ecNumber>
    </recommendedName>
</protein>
<dbReference type="InterPro" id="IPR005467">
    <property type="entry name" value="His_kinase_dom"/>
</dbReference>
<dbReference type="PRINTS" id="PR00344">
    <property type="entry name" value="BCTRLSENSOR"/>
</dbReference>
<evidence type="ECO:0000259" key="14">
    <source>
        <dbReference type="PROSITE" id="PS50885"/>
    </source>
</evidence>
<keyword evidence="6 12" id="KW-0812">Transmembrane</keyword>
<comment type="subcellular location">
    <subcellularLocation>
        <location evidence="2">Membrane</location>
    </subcellularLocation>
</comment>
<keyword evidence="7 15" id="KW-0418">Kinase</keyword>
<dbReference type="EC" id="2.7.13.3" evidence="3"/>
<dbReference type="CDD" id="cd00082">
    <property type="entry name" value="HisKA"/>
    <property type="match status" value="1"/>
</dbReference>
<evidence type="ECO:0000256" key="12">
    <source>
        <dbReference type="SAM" id="Phobius"/>
    </source>
</evidence>
<dbReference type="InterPro" id="IPR036890">
    <property type="entry name" value="HATPase_C_sf"/>
</dbReference>
<dbReference type="PANTHER" id="PTHR45436:SF5">
    <property type="entry name" value="SENSOR HISTIDINE KINASE TRCS"/>
    <property type="match status" value="1"/>
</dbReference>
<dbReference type="InterPro" id="IPR036097">
    <property type="entry name" value="HisK_dim/P_sf"/>
</dbReference>
<evidence type="ECO:0000259" key="13">
    <source>
        <dbReference type="PROSITE" id="PS50109"/>
    </source>
</evidence>
<proteinExistence type="predicted"/>
<dbReference type="SUPFAM" id="SSF55874">
    <property type="entry name" value="ATPase domain of HSP90 chaperone/DNA topoisomerase II/histidine kinase"/>
    <property type="match status" value="1"/>
</dbReference>
<dbReference type="InterPro" id="IPR004358">
    <property type="entry name" value="Sig_transdc_His_kin-like_C"/>
</dbReference>
<name>A0A7T2S6E1_DELAC</name>
<evidence type="ECO:0000256" key="7">
    <source>
        <dbReference type="ARBA" id="ARBA00022777"/>
    </source>
</evidence>
<dbReference type="InterPro" id="IPR050428">
    <property type="entry name" value="TCS_sensor_his_kinase"/>
</dbReference>
<gene>
    <name evidence="15" type="ORF">I6G66_06850</name>
</gene>
<evidence type="ECO:0000256" key="5">
    <source>
        <dbReference type="ARBA" id="ARBA00022679"/>
    </source>
</evidence>
<evidence type="ECO:0000313" key="16">
    <source>
        <dbReference type="Proteomes" id="UP000594778"/>
    </source>
</evidence>
<evidence type="ECO:0000313" key="15">
    <source>
        <dbReference type="EMBL" id="QPS09729.1"/>
    </source>
</evidence>
<dbReference type="GO" id="GO:0000155">
    <property type="term" value="F:phosphorelay sensor kinase activity"/>
    <property type="evidence" value="ECO:0007669"/>
    <property type="project" value="InterPro"/>
</dbReference>
<keyword evidence="10 12" id="KW-0472">Membrane</keyword>
<dbReference type="SMART" id="SM00387">
    <property type="entry name" value="HATPase_c"/>
    <property type="match status" value="1"/>
</dbReference>
<dbReference type="AlphaFoldDB" id="A0A7T2S6E1"/>
<dbReference type="Gene3D" id="1.10.287.130">
    <property type="match status" value="1"/>
</dbReference>
<comment type="catalytic activity">
    <reaction evidence="1">
        <text>ATP + protein L-histidine = ADP + protein N-phospho-L-histidine.</text>
        <dbReference type="EC" id="2.7.13.3"/>
    </reaction>
</comment>
<keyword evidence="11" id="KW-0175">Coiled coil</keyword>
<dbReference type="SUPFAM" id="SSF47384">
    <property type="entry name" value="Homodimeric domain of signal transducing histidine kinase"/>
    <property type="match status" value="1"/>
</dbReference>
<dbReference type="GO" id="GO:0005886">
    <property type="term" value="C:plasma membrane"/>
    <property type="evidence" value="ECO:0007669"/>
    <property type="project" value="TreeGrafter"/>
</dbReference>
<reference evidence="15 16" key="1">
    <citation type="submission" date="2020-12" db="EMBL/GenBank/DDBJ databases">
        <title>FDA dAtabase for Regulatory Grade micrObial Sequences (FDA-ARGOS): Supporting development and validation of Infectious Disease Dx tests.</title>
        <authorList>
            <person name="Sproer C."/>
            <person name="Gronow S."/>
            <person name="Severitt S."/>
            <person name="Schroder I."/>
            <person name="Tallon L."/>
            <person name="Sadzewicz L."/>
            <person name="Zhao X."/>
            <person name="Boylan J."/>
            <person name="Ott S."/>
            <person name="Bowen H."/>
            <person name="Vavikolanu K."/>
            <person name="Mehta A."/>
            <person name="Aluvathingal J."/>
            <person name="Nadendla S."/>
            <person name="Lowell S."/>
            <person name="Myers T."/>
            <person name="Yan Y."/>
            <person name="Sichtig H."/>
        </authorList>
    </citation>
    <scope>NUCLEOTIDE SEQUENCE [LARGE SCALE GENOMIC DNA]</scope>
    <source>
        <strain evidence="15 16">FDAARGOS_909</strain>
    </source>
</reference>
<dbReference type="InterPro" id="IPR003661">
    <property type="entry name" value="HisK_dim/P_dom"/>
</dbReference>
<evidence type="ECO:0000256" key="10">
    <source>
        <dbReference type="ARBA" id="ARBA00023136"/>
    </source>
</evidence>
<evidence type="ECO:0000256" key="4">
    <source>
        <dbReference type="ARBA" id="ARBA00022553"/>
    </source>
</evidence>
<dbReference type="PROSITE" id="PS50109">
    <property type="entry name" value="HIS_KIN"/>
    <property type="match status" value="1"/>
</dbReference>
<evidence type="ECO:0000256" key="11">
    <source>
        <dbReference type="SAM" id="Coils"/>
    </source>
</evidence>
<keyword evidence="9" id="KW-0902">Two-component regulatory system</keyword>
<accession>A0A7T2S6E1</accession>
<feature type="coiled-coil region" evidence="11">
    <location>
        <begin position="209"/>
        <end position="236"/>
    </location>
</feature>
<feature type="domain" description="Histidine kinase" evidence="13">
    <location>
        <begin position="232"/>
        <end position="439"/>
    </location>
</feature>
<dbReference type="InterPro" id="IPR003660">
    <property type="entry name" value="HAMP_dom"/>
</dbReference>
<dbReference type="SMART" id="SM00388">
    <property type="entry name" value="HisKA"/>
    <property type="match status" value="1"/>
</dbReference>
<dbReference type="Pfam" id="PF00512">
    <property type="entry name" value="HisKA"/>
    <property type="match status" value="1"/>
</dbReference>
<feature type="transmembrane region" description="Helical" evidence="12">
    <location>
        <begin position="149"/>
        <end position="170"/>
    </location>
</feature>
<evidence type="ECO:0000256" key="8">
    <source>
        <dbReference type="ARBA" id="ARBA00022989"/>
    </source>
</evidence>